<dbReference type="OrthoDB" id="626916at2"/>
<proteinExistence type="predicted"/>
<dbReference type="RefSeq" id="WP_160589982.1">
    <property type="nucleotide sequence ID" value="NZ_BAAAFP010000002.1"/>
</dbReference>
<organism evidence="1 2">
    <name type="scientific">Alteraurantiacibacter aestuarii</name>
    <dbReference type="NCBI Taxonomy" id="650004"/>
    <lineage>
        <taxon>Bacteria</taxon>
        <taxon>Pseudomonadati</taxon>
        <taxon>Pseudomonadota</taxon>
        <taxon>Alphaproteobacteria</taxon>
        <taxon>Sphingomonadales</taxon>
        <taxon>Erythrobacteraceae</taxon>
        <taxon>Alteraurantiacibacter</taxon>
    </lineage>
</organism>
<name>A0A844ZR11_9SPHN</name>
<dbReference type="Proteomes" id="UP000435243">
    <property type="component" value="Unassembled WGS sequence"/>
</dbReference>
<evidence type="ECO:0000313" key="2">
    <source>
        <dbReference type="Proteomes" id="UP000435243"/>
    </source>
</evidence>
<protein>
    <recommendedName>
        <fullName evidence="3">Phage tail protein</fullName>
    </recommendedName>
</protein>
<dbReference type="AlphaFoldDB" id="A0A844ZR11"/>
<evidence type="ECO:0000313" key="1">
    <source>
        <dbReference type="EMBL" id="MXO88049.1"/>
    </source>
</evidence>
<reference evidence="1 2" key="1">
    <citation type="submission" date="2019-12" db="EMBL/GenBank/DDBJ databases">
        <title>Genomic-based taxomic classification of the family Erythrobacteraceae.</title>
        <authorList>
            <person name="Xu L."/>
        </authorList>
    </citation>
    <scope>NUCLEOTIDE SEQUENCE [LARGE SCALE GENOMIC DNA]</scope>
    <source>
        <strain evidence="1 2">JCM 16339</strain>
    </source>
</reference>
<comment type="caution">
    <text evidence="1">The sequence shown here is derived from an EMBL/GenBank/DDBJ whole genome shotgun (WGS) entry which is preliminary data.</text>
</comment>
<dbReference type="EMBL" id="WTYY01000002">
    <property type="protein sequence ID" value="MXO88049.1"/>
    <property type="molecule type" value="Genomic_DNA"/>
</dbReference>
<accession>A0A844ZR11</accession>
<gene>
    <name evidence="1" type="ORF">GRI32_04770</name>
</gene>
<keyword evidence="2" id="KW-1185">Reference proteome</keyword>
<sequence length="597" mass="63795">MMRAAPSFFDLLPELYRRADRLAGNGQLQALTGLLDSARGDVERDIQALYADWFVETCAPGVLGDLAQLAGWQGPPEGAYDARAMVASAAQLNQTRGTASAAQRYLSQLSGWPVSVRTDDAAGGAAITVWQARLRHLRGSTPVHARREGPHGRCFRLHPLGFDAPLYQRPGGDGGTDLATGPALERELGDDVLAAHVCVSVRKDDGSWQRLSLRMGELSGWYCRDIGEREAIVDPQTGRMLLGRGPFEMADILVDCTISEILPCDRRSELEPAASGCWVAHVHRSAPPGSRGGVQYFRSLREALDIAAGVSADIHIRLLDSTRQELGEAGLADKTGNCPPDPNRARHITIEARSGETPVIAGVLRFTAAHRGLAVALRGLTLDGSIEITGKVSAALESCIVAPIARMRSRDTMAPAIRCWYDGADRCALSLQSCAIGPIVTHGQSLVYMTDSVVDGYRQRNAVDGMARLHLTRSTIFGDLNCLSIEGQDSAFIGLAIAGEGAAIPGYPEGRDQFISSDIAQPGYAMPRRGSASLATRDAGNFPDIGATRLLDIPAREDLVRQAVGLDADAADGSSPIIPLGVKVTLRFIQQDGSVHD</sequence>
<evidence type="ECO:0008006" key="3">
    <source>
        <dbReference type="Google" id="ProtNLM"/>
    </source>
</evidence>